<dbReference type="AlphaFoldDB" id="A0A1A8FMW4"/>
<reference evidence="1" key="1">
    <citation type="submission" date="2016-05" db="EMBL/GenBank/DDBJ databases">
        <authorList>
            <person name="Lavstsen T."/>
            <person name="Jespersen J.S."/>
        </authorList>
    </citation>
    <scope>NUCLEOTIDE SEQUENCE</scope>
    <source>
        <tissue evidence="1">Brain</tissue>
    </source>
</reference>
<accession>A0A1A8FMW4</accession>
<feature type="non-terminal residue" evidence="1">
    <location>
        <position position="1"/>
    </location>
</feature>
<dbReference type="EMBL" id="HAEB01012937">
    <property type="protein sequence ID" value="SBQ59464.1"/>
    <property type="molecule type" value="Transcribed_RNA"/>
</dbReference>
<protein>
    <submittedName>
        <fullName evidence="1">Uncharacterized protein</fullName>
    </submittedName>
</protein>
<organism evidence="1">
    <name type="scientific">Nothobranchius korthausae</name>
    <dbReference type="NCBI Taxonomy" id="1143690"/>
    <lineage>
        <taxon>Eukaryota</taxon>
        <taxon>Metazoa</taxon>
        <taxon>Chordata</taxon>
        <taxon>Craniata</taxon>
        <taxon>Vertebrata</taxon>
        <taxon>Euteleostomi</taxon>
        <taxon>Actinopterygii</taxon>
        <taxon>Neopterygii</taxon>
        <taxon>Teleostei</taxon>
        <taxon>Neoteleostei</taxon>
        <taxon>Acanthomorphata</taxon>
        <taxon>Ovalentaria</taxon>
        <taxon>Atherinomorphae</taxon>
        <taxon>Cyprinodontiformes</taxon>
        <taxon>Nothobranchiidae</taxon>
        <taxon>Nothobranchius</taxon>
    </lineage>
</organism>
<feature type="non-terminal residue" evidence="1">
    <location>
        <position position="137"/>
    </location>
</feature>
<gene>
    <name evidence="1" type="primary">CR762475.1</name>
</gene>
<name>A0A1A8FMW4_9TELE</name>
<sequence>EELSMWGVDVGESTQFRLFAHSTSLSIPTPLFCFRTAFSLCNVRFLQLVNCGFRQVSGLPERYPMPIFFNRQLHLVVINAMSSEGAIEDFFGVCGSLYNFIKKPTSAVHYDGDTLKHLSISAIYIYNIIIGYGMYSL</sequence>
<evidence type="ECO:0000313" key="1">
    <source>
        <dbReference type="EMBL" id="SBQ59464.1"/>
    </source>
</evidence>
<reference evidence="1" key="2">
    <citation type="submission" date="2016-06" db="EMBL/GenBank/DDBJ databases">
        <title>The genome of a short-lived fish provides insights into sex chromosome evolution and the genetic control of aging.</title>
        <authorList>
            <person name="Reichwald K."/>
            <person name="Felder M."/>
            <person name="Petzold A."/>
            <person name="Koch P."/>
            <person name="Groth M."/>
            <person name="Platzer M."/>
        </authorList>
    </citation>
    <scope>NUCLEOTIDE SEQUENCE</scope>
    <source>
        <tissue evidence="1">Brain</tissue>
    </source>
</reference>
<proteinExistence type="predicted"/>